<keyword evidence="2" id="KW-0472">Membrane</keyword>
<evidence type="ECO:0000256" key="2">
    <source>
        <dbReference type="SAM" id="Phobius"/>
    </source>
</evidence>
<evidence type="ECO:0000313" key="3">
    <source>
        <dbReference type="EMBL" id="CCM01022.1"/>
    </source>
</evidence>
<reference evidence="3 4" key="1">
    <citation type="journal article" date="2012" name="Appl. Environ. Microbiol.">
        <title>Short-read sequencing for genomic analysis of the brown rot fungus Fibroporia radiculosa.</title>
        <authorList>
            <person name="Tang J.D."/>
            <person name="Perkins A.D."/>
            <person name="Sonstegard T.S."/>
            <person name="Schroeder S.G."/>
            <person name="Burgess S.C."/>
            <person name="Diehl S.V."/>
        </authorList>
    </citation>
    <scope>NUCLEOTIDE SEQUENCE [LARGE SCALE GENOMIC DNA]</scope>
    <source>
        <strain evidence="3 4">TFFH 294</strain>
    </source>
</reference>
<dbReference type="OrthoDB" id="2384193at2759"/>
<dbReference type="HOGENOM" id="CLU_027213_1_0_1"/>
<organism evidence="3 4">
    <name type="scientific">Fibroporia radiculosa</name>
    <dbReference type="NCBI Taxonomy" id="599839"/>
    <lineage>
        <taxon>Eukaryota</taxon>
        <taxon>Fungi</taxon>
        <taxon>Dikarya</taxon>
        <taxon>Basidiomycota</taxon>
        <taxon>Agaricomycotina</taxon>
        <taxon>Agaricomycetes</taxon>
        <taxon>Polyporales</taxon>
        <taxon>Fibroporiaceae</taxon>
        <taxon>Fibroporia</taxon>
    </lineage>
</organism>
<keyword evidence="4" id="KW-1185">Reference proteome</keyword>
<evidence type="ECO:0008006" key="5">
    <source>
        <dbReference type="Google" id="ProtNLM"/>
    </source>
</evidence>
<dbReference type="GeneID" id="24095933"/>
<accession>J4HVS5</accession>
<dbReference type="RefSeq" id="XP_012180305.1">
    <property type="nucleotide sequence ID" value="XM_012324915.1"/>
</dbReference>
<name>J4HVS5_9APHY</name>
<feature type="compositionally biased region" description="Polar residues" evidence="1">
    <location>
        <begin position="213"/>
        <end position="227"/>
    </location>
</feature>
<evidence type="ECO:0000313" key="4">
    <source>
        <dbReference type="Proteomes" id="UP000006352"/>
    </source>
</evidence>
<dbReference type="InParanoid" id="J4HVS5"/>
<gene>
    <name evidence="3" type="ORF">FIBRA_03070</name>
</gene>
<sequence length="452" mass="50541">MPRPVEMYTGLSRKWIIPLNFVFSFGWALELVTHLEELAFWLYLLHQNPDKGEWFDSWEYRLWYCGSIIAIIGMPLTCMITRRDLETVDAYIFLSGSAGSLCTTVVFLYVLWWFPNFIRHVKSEGADPSVVVRLATFLQLNLARVVFRFLFTIPLLMLALDGIIGHSHPLNANMFSADFLFMIGGIGCFVSSAITLLIFFPRSIIREEGYKPKQSSTIPNTPKSTPVTPLPSMSAPFSVASSHFPRPVISPSHWDGESALASMPDESTLEVDLIQSYHLHLDEEAEGDDHDESQAPPYHSRSQSHPVTHTRSETGVSHAHSPSQAQAQLHQRHPFPHSLSSPQILSPPSSPAVRVTVPPPARLPHFGFAQEQGLGRAPTVQGWLEDPAPRAQRRFSVPRGTARPSSSVVAQRQHQHHRAASASRLHPYVMTFTSPIDLVDLSTPEEFDTSPT</sequence>
<feature type="transmembrane region" description="Helical" evidence="2">
    <location>
        <begin position="92"/>
        <end position="114"/>
    </location>
</feature>
<dbReference type="AlphaFoldDB" id="J4HVS5"/>
<feature type="transmembrane region" description="Helical" evidence="2">
    <location>
        <begin position="61"/>
        <end position="80"/>
    </location>
</feature>
<dbReference type="Proteomes" id="UP000006352">
    <property type="component" value="Unassembled WGS sequence"/>
</dbReference>
<feature type="compositionally biased region" description="Polar residues" evidence="1">
    <location>
        <begin position="300"/>
        <end position="329"/>
    </location>
</feature>
<feature type="transmembrane region" description="Helical" evidence="2">
    <location>
        <begin position="179"/>
        <end position="200"/>
    </location>
</feature>
<keyword evidence="2" id="KW-0812">Transmembrane</keyword>
<protein>
    <recommendedName>
        <fullName evidence="5">Transmembrane protein</fullName>
    </recommendedName>
</protein>
<feature type="transmembrane region" description="Helical" evidence="2">
    <location>
        <begin position="134"/>
        <end position="158"/>
    </location>
</feature>
<dbReference type="STRING" id="599839.J4HVS5"/>
<feature type="compositionally biased region" description="Low complexity" evidence="1">
    <location>
        <begin position="336"/>
        <end position="356"/>
    </location>
</feature>
<evidence type="ECO:0000256" key="1">
    <source>
        <dbReference type="SAM" id="MobiDB-lite"/>
    </source>
</evidence>
<proteinExistence type="predicted"/>
<keyword evidence="2" id="KW-1133">Transmembrane helix</keyword>
<feature type="transmembrane region" description="Helical" evidence="2">
    <location>
        <begin position="21"/>
        <end position="41"/>
    </location>
</feature>
<dbReference type="EMBL" id="HE797013">
    <property type="protein sequence ID" value="CCM01022.1"/>
    <property type="molecule type" value="Genomic_DNA"/>
</dbReference>
<feature type="region of interest" description="Disordered" evidence="1">
    <location>
        <begin position="211"/>
        <end position="231"/>
    </location>
</feature>
<feature type="region of interest" description="Disordered" evidence="1">
    <location>
        <begin position="284"/>
        <end position="358"/>
    </location>
</feature>